<dbReference type="EMBL" id="FWXZ01000002">
    <property type="protein sequence ID" value="SMC59106.1"/>
    <property type="molecule type" value="Genomic_DNA"/>
</dbReference>
<accession>A0AC61PLA6</accession>
<keyword evidence="2" id="KW-1185">Reference proteome</keyword>
<comment type="caution">
    <text evidence="1">The sequence shown here is derived from an EMBL/GenBank/DDBJ whole genome shotgun (WGS) entry which is preliminary data.</text>
</comment>
<evidence type="ECO:0000313" key="1">
    <source>
        <dbReference type="EMBL" id="SMC59106.1"/>
    </source>
</evidence>
<name>A0AC61PLA6_9FIRM</name>
<reference evidence="1" key="1">
    <citation type="submission" date="2017-04" db="EMBL/GenBank/DDBJ databases">
        <authorList>
            <person name="Varghese N."/>
            <person name="Submissions S."/>
        </authorList>
    </citation>
    <scope>NUCLEOTIDE SEQUENCE</scope>
    <source>
        <strain evidence="1">WTE2008</strain>
    </source>
</reference>
<gene>
    <name evidence="1" type="ORF">SAMN06297397_1602</name>
</gene>
<sequence>MKHLSCLFPGIGYTCDKPLLYYSRKLLKELGWETIPVSYTGFPDKVRDDPEKKRQCVKIAMEQAEEALKDIDWKKYDDILFIGKSVGTVVGALYAKEHSVSCRQVLYTPVEATFEYACQKSIVFHGTADPWAETDMIRENCKKQGIVLYETEGANHSLETGDTDKDIKELRNVMKLVRYFITGETEK</sequence>
<organism evidence="1 2">
    <name type="scientific">Aristaeella lactis</name>
    <dbReference type="NCBI Taxonomy" id="3046383"/>
    <lineage>
        <taxon>Bacteria</taxon>
        <taxon>Bacillati</taxon>
        <taxon>Bacillota</taxon>
        <taxon>Clostridia</taxon>
        <taxon>Eubacteriales</taxon>
        <taxon>Aristaeellaceae</taxon>
        <taxon>Aristaeella</taxon>
    </lineage>
</organism>
<proteinExistence type="predicted"/>
<dbReference type="Proteomes" id="UP000192328">
    <property type="component" value="Unassembled WGS sequence"/>
</dbReference>
<evidence type="ECO:0000313" key="2">
    <source>
        <dbReference type="Proteomes" id="UP000192328"/>
    </source>
</evidence>
<protein>
    <submittedName>
        <fullName evidence="1">Uncharacterized protein</fullName>
    </submittedName>
</protein>